<keyword evidence="2 7" id="KW-0378">Hydrolase</keyword>
<evidence type="ECO:0000256" key="5">
    <source>
        <dbReference type="ARBA" id="ARBA00023295"/>
    </source>
</evidence>
<dbReference type="GO" id="GO:0009986">
    <property type="term" value="C:cell surface"/>
    <property type="evidence" value="ECO:0007669"/>
    <property type="project" value="TreeGrafter"/>
</dbReference>
<feature type="domain" description="Glycoside hydrolase family 5" evidence="8">
    <location>
        <begin position="43"/>
        <end position="331"/>
    </location>
</feature>
<accession>A0A844G8Y1</accession>
<keyword evidence="3" id="KW-0136">Cellulose degradation</keyword>
<evidence type="ECO:0000256" key="7">
    <source>
        <dbReference type="RuleBase" id="RU361153"/>
    </source>
</evidence>
<name>A0A844G8Y1_9BACT</name>
<sequence>MADFSGFSHGMGIGGWLTNYKRFNVLPDEWKTRLSPGDFEHFATYITRRDIDYIASLGMDHIRLGFDQVVLEAGPGEYRGEIWEHIDRFCDWCRAAGVNIVLNLHKAVGNYCDIPSAVTLMESPELQERFIAVWVAFEKRYSGRPEIVFELLNEVNETRESDIENWNRLAARTIRAIRELNPSRRIVIGGTCANSCDRLRFLPEFDDNVIYTWHFYFPYEFTHQQGVLQSAPLCYNRRMPYPGDIEIYRDFRRFVYRDENPYPDDGRMDSNVLRRAMAPAFEYQAAHPGRTVWCGEFGTIRHCPLEWRENYMRDVISLLLEHRTPYCVWNYLSTPNDGNRFSLVDDDRREILSPRLAAVIRGEITA</sequence>
<evidence type="ECO:0000256" key="3">
    <source>
        <dbReference type="ARBA" id="ARBA00023001"/>
    </source>
</evidence>
<dbReference type="Pfam" id="PF00150">
    <property type="entry name" value="Cellulase"/>
    <property type="match status" value="1"/>
</dbReference>
<dbReference type="GO" id="GO:0005576">
    <property type="term" value="C:extracellular region"/>
    <property type="evidence" value="ECO:0007669"/>
    <property type="project" value="TreeGrafter"/>
</dbReference>
<evidence type="ECO:0000256" key="2">
    <source>
        <dbReference type="ARBA" id="ARBA00022801"/>
    </source>
</evidence>
<keyword evidence="4" id="KW-0119">Carbohydrate metabolism</keyword>
<keyword evidence="5 7" id="KW-0326">Glycosidase</keyword>
<dbReference type="Proteomes" id="UP000435649">
    <property type="component" value="Unassembled WGS sequence"/>
</dbReference>
<evidence type="ECO:0000256" key="4">
    <source>
        <dbReference type="ARBA" id="ARBA00023277"/>
    </source>
</evidence>
<protein>
    <submittedName>
        <fullName evidence="9">Glycoside hydrolase family 5 protein</fullName>
    </submittedName>
</protein>
<evidence type="ECO:0000256" key="1">
    <source>
        <dbReference type="ARBA" id="ARBA00005641"/>
    </source>
</evidence>
<dbReference type="InterPro" id="IPR050386">
    <property type="entry name" value="Glycosyl_hydrolase_5"/>
</dbReference>
<dbReference type="GO" id="GO:0008422">
    <property type="term" value="F:beta-glucosidase activity"/>
    <property type="evidence" value="ECO:0007669"/>
    <property type="project" value="TreeGrafter"/>
</dbReference>
<dbReference type="EMBL" id="VUNS01000027">
    <property type="protein sequence ID" value="MST98981.1"/>
    <property type="molecule type" value="Genomic_DNA"/>
</dbReference>
<dbReference type="RefSeq" id="WP_154420042.1">
    <property type="nucleotide sequence ID" value="NZ_VUNS01000027.1"/>
</dbReference>
<dbReference type="InterPro" id="IPR017853">
    <property type="entry name" value="GH"/>
</dbReference>
<dbReference type="PANTHER" id="PTHR31297:SF41">
    <property type="entry name" value="ENDOGLUCANASE, PUTATIVE (AFU_ORTHOLOGUE AFUA_5G01830)-RELATED"/>
    <property type="match status" value="1"/>
</dbReference>
<comment type="caution">
    <text evidence="9">The sequence shown here is derived from an EMBL/GenBank/DDBJ whole genome shotgun (WGS) entry which is preliminary data.</text>
</comment>
<dbReference type="Gene3D" id="3.20.20.80">
    <property type="entry name" value="Glycosidases"/>
    <property type="match status" value="1"/>
</dbReference>
<evidence type="ECO:0000259" key="8">
    <source>
        <dbReference type="Pfam" id="PF00150"/>
    </source>
</evidence>
<dbReference type="GO" id="GO:0030245">
    <property type="term" value="P:cellulose catabolic process"/>
    <property type="evidence" value="ECO:0007669"/>
    <property type="project" value="UniProtKB-KW"/>
</dbReference>
<dbReference type="AlphaFoldDB" id="A0A844G8Y1"/>
<evidence type="ECO:0000313" key="9">
    <source>
        <dbReference type="EMBL" id="MST98981.1"/>
    </source>
</evidence>
<reference evidence="9 10" key="1">
    <citation type="submission" date="2019-08" db="EMBL/GenBank/DDBJ databases">
        <title>In-depth cultivation of the pig gut microbiome towards novel bacterial diversity and tailored functional studies.</title>
        <authorList>
            <person name="Wylensek D."/>
            <person name="Hitch T.C.A."/>
            <person name="Clavel T."/>
        </authorList>
    </citation>
    <scope>NUCLEOTIDE SEQUENCE [LARGE SCALE GENOMIC DNA]</scope>
    <source>
        <strain evidence="9 10">BBE-744-WT-12</strain>
    </source>
</reference>
<dbReference type="PANTHER" id="PTHR31297">
    <property type="entry name" value="GLUCAN ENDO-1,6-BETA-GLUCOSIDASE B"/>
    <property type="match status" value="1"/>
</dbReference>
<dbReference type="SUPFAM" id="SSF51445">
    <property type="entry name" value="(Trans)glycosidases"/>
    <property type="match status" value="1"/>
</dbReference>
<keyword evidence="10" id="KW-1185">Reference proteome</keyword>
<proteinExistence type="inferred from homology"/>
<evidence type="ECO:0000256" key="6">
    <source>
        <dbReference type="ARBA" id="ARBA00023326"/>
    </source>
</evidence>
<organism evidence="9 10">
    <name type="scientific">Victivallis lenta</name>
    <dbReference type="NCBI Taxonomy" id="2606640"/>
    <lineage>
        <taxon>Bacteria</taxon>
        <taxon>Pseudomonadati</taxon>
        <taxon>Lentisphaerota</taxon>
        <taxon>Lentisphaeria</taxon>
        <taxon>Victivallales</taxon>
        <taxon>Victivallaceae</taxon>
        <taxon>Victivallis</taxon>
    </lineage>
</organism>
<dbReference type="InterPro" id="IPR001547">
    <property type="entry name" value="Glyco_hydro_5"/>
</dbReference>
<evidence type="ECO:0000313" key="10">
    <source>
        <dbReference type="Proteomes" id="UP000435649"/>
    </source>
</evidence>
<gene>
    <name evidence="9" type="ORF">FYJ85_18255</name>
</gene>
<keyword evidence="6" id="KW-0624">Polysaccharide degradation</keyword>
<comment type="similarity">
    <text evidence="1 7">Belongs to the glycosyl hydrolase 5 (cellulase A) family.</text>
</comment>